<sequence>MAASLVVWVLSALLVLALLTQGWWSAALDRRGVRVSELPWRWWLTGYPSTALRIKGTWRQVADRTGLTVSTRPDHRIIGRDLVVQGRSLRQRAPRLSWPVPTRTGLRLHVVLHPGQTPGPYLAAARAMEHAWRVHAVRVTTPRRGVVVIRVTAVDPLTGKAPVRGLAPAAGVLVAHVGRTEEGEPWVIDLRRVPHWLITGATRSGKSTLLGALVRALTPQPVTLLGVDLKGGVELGVFGGRFSALATTRAQTIGLLGGVLDEIQRRTGLCRSARCRSVWELPDEDRPGPVVVLVDELAELYLTDGSREGRDEAERCGSLLLRVAQLGAALGVHLIVAGQRVGSDLGPRVTALRSQLGGRVAHRAHDEASAQMTVGDLHADAVAVIQSIGEDERGVAVVTTGGGWMRARSAPLTPEEIDGIAAVTPPPHALRLKSDQAQSPKEGEKE</sequence>
<evidence type="ECO:0000256" key="2">
    <source>
        <dbReference type="ARBA" id="ARBA00022840"/>
    </source>
</evidence>
<comment type="caution">
    <text evidence="6">The sequence shown here is derived from an EMBL/GenBank/DDBJ whole genome shotgun (WGS) entry which is preliminary data.</text>
</comment>
<dbReference type="SMART" id="SM00382">
    <property type="entry name" value="AAA"/>
    <property type="match status" value="1"/>
</dbReference>
<dbReference type="InterPro" id="IPR050206">
    <property type="entry name" value="FtsK/SpoIIIE/SftA"/>
</dbReference>
<dbReference type="InterPro" id="IPR002543">
    <property type="entry name" value="FtsK_dom"/>
</dbReference>
<evidence type="ECO:0000256" key="3">
    <source>
        <dbReference type="PROSITE-ProRule" id="PRU00289"/>
    </source>
</evidence>
<evidence type="ECO:0000313" key="7">
    <source>
        <dbReference type="Proteomes" id="UP001183610"/>
    </source>
</evidence>
<dbReference type="Pfam" id="PF01580">
    <property type="entry name" value="FtsK_SpoIIIE"/>
    <property type="match status" value="1"/>
</dbReference>
<dbReference type="SUPFAM" id="SSF52540">
    <property type="entry name" value="P-loop containing nucleoside triphosphate hydrolases"/>
    <property type="match status" value="1"/>
</dbReference>
<dbReference type="Gene3D" id="3.40.50.300">
    <property type="entry name" value="P-loop containing nucleotide triphosphate hydrolases"/>
    <property type="match status" value="1"/>
</dbReference>
<keyword evidence="2 3" id="KW-0067">ATP-binding</keyword>
<dbReference type="InterPro" id="IPR003593">
    <property type="entry name" value="AAA+_ATPase"/>
</dbReference>
<dbReference type="PANTHER" id="PTHR22683:SF41">
    <property type="entry name" value="DNA TRANSLOCASE FTSK"/>
    <property type="match status" value="1"/>
</dbReference>
<accession>A0ABU2R3K0</accession>
<dbReference type="RefSeq" id="WP_010265577.1">
    <property type="nucleotide sequence ID" value="NZ_JAVRET010000023.1"/>
</dbReference>
<evidence type="ECO:0000313" key="6">
    <source>
        <dbReference type="EMBL" id="MDT0409860.1"/>
    </source>
</evidence>
<evidence type="ECO:0000256" key="1">
    <source>
        <dbReference type="ARBA" id="ARBA00022741"/>
    </source>
</evidence>
<feature type="binding site" evidence="3">
    <location>
        <begin position="200"/>
        <end position="207"/>
    </location>
    <ligand>
        <name>ATP</name>
        <dbReference type="ChEBI" id="CHEBI:30616"/>
    </ligand>
</feature>
<dbReference type="EMBL" id="JAVRET010000023">
    <property type="protein sequence ID" value="MDT0409860.1"/>
    <property type="molecule type" value="Genomic_DNA"/>
</dbReference>
<name>A0ABU2R3K0_9ACTN</name>
<organism evidence="6 7">
    <name type="scientific">Streptomyces evansiae</name>
    <dbReference type="NCBI Taxonomy" id="3075535"/>
    <lineage>
        <taxon>Bacteria</taxon>
        <taxon>Bacillati</taxon>
        <taxon>Actinomycetota</taxon>
        <taxon>Actinomycetes</taxon>
        <taxon>Kitasatosporales</taxon>
        <taxon>Streptomycetaceae</taxon>
        <taxon>Streptomyces</taxon>
    </lineage>
</organism>
<reference evidence="7" key="1">
    <citation type="submission" date="2023-07" db="EMBL/GenBank/DDBJ databases">
        <title>30 novel species of actinomycetes from the DSMZ collection.</title>
        <authorList>
            <person name="Nouioui I."/>
        </authorList>
    </citation>
    <scope>NUCLEOTIDE SEQUENCE [LARGE SCALE GENOMIC DNA]</scope>
    <source>
        <strain evidence="7">DSM 41979</strain>
    </source>
</reference>
<feature type="region of interest" description="Disordered" evidence="4">
    <location>
        <begin position="418"/>
        <end position="446"/>
    </location>
</feature>
<dbReference type="Proteomes" id="UP001183610">
    <property type="component" value="Unassembled WGS sequence"/>
</dbReference>
<dbReference type="PANTHER" id="PTHR22683">
    <property type="entry name" value="SPORULATION PROTEIN RELATED"/>
    <property type="match status" value="1"/>
</dbReference>
<gene>
    <name evidence="6" type="ORF">RM698_12465</name>
</gene>
<feature type="domain" description="FtsK" evidence="5">
    <location>
        <begin position="183"/>
        <end position="371"/>
    </location>
</feature>
<dbReference type="PROSITE" id="PS50901">
    <property type="entry name" value="FTSK"/>
    <property type="match status" value="1"/>
</dbReference>
<evidence type="ECO:0000259" key="5">
    <source>
        <dbReference type="PROSITE" id="PS50901"/>
    </source>
</evidence>
<proteinExistence type="predicted"/>
<dbReference type="InterPro" id="IPR027417">
    <property type="entry name" value="P-loop_NTPase"/>
</dbReference>
<evidence type="ECO:0000256" key="4">
    <source>
        <dbReference type="SAM" id="MobiDB-lite"/>
    </source>
</evidence>
<keyword evidence="7" id="KW-1185">Reference proteome</keyword>
<keyword evidence="1 3" id="KW-0547">Nucleotide-binding</keyword>
<protein>
    <submittedName>
        <fullName evidence="6">FtsK/SpoIIIE domain-containing protein</fullName>
    </submittedName>
</protein>